<evidence type="ECO:0000256" key="3">
    <source>
        <dbReference type="ARBA" id="ARBA00022989"/>
    </source>
</evidence>
<organism evidence="6 7">
    <name type="scientific">Paratrimastix pyriformis</name>
    <dbReference type="NCBI Taxonomy" id="342808"/>
    <lineage>
        <taxon>Eukaryota</taxon>
        <taxon>Metamonada</taxon>
        <taxon>Preaxostyla</taxon>
        <taxon>Paratrimastigidae</taxon>
        <taxon>Paratrimastix</taxon>
    </lineage>
</organism>
<evidence type="ECO:0000256" key="5">
    <source>
        <dbReference type="SAM" id="Phobius"/>
    </source>
</evidence>
<protein>
    <recommendedName>
        <fullName evidence="8">Etoposide-induced protein 2.4-domain-containing protein</fullName>
    </recommendedName>
</protein>
<keyword evidence="3 5" id="KW-1133">Transmembrane helix</keyword>
<evidence type="ECO:0008006" key="8">
    <source>
        <dbReference type="Google" id="ProtNLM"/>
    </source>
</evidence>
<feature type="transmembrane region" description="Helical" evidence="5">
    <location>
        <begin position="138"/>
        <end position="162"/>
    </location>
</feature>
<name>A0ABQ8UPA2_9EUKA</name>
<evidence type="ECO:0000313" key="7">
    <source>
        <dbReference type="Proteomes" id="UP001141327"/>
    </source>
</evidence>
<evidence type="ECO:0000256" key="1">
    <source>
        <dbReference type="ARBA" id="ARBA00004141"/>
    </source>
</evidence>
<feature type="transmembrane region" description="Helical" evidence="5">
    <location>
        <begin position="77"/>
        <end position="97"/>
    </location>
</feature>
<keyword evidence="2 5" id="KW-0812">Transmembrane</keyword>
<comment type="subcellular location">
    <subcellularLocation>
        <location evidence="1">Membrane</location>
        <topology evidence="1">Multi-pass membrane protein</topology>
    </subcellularLocation>
</comment>
<accession>A0ABQ8UPA2</accession>
<evidence type="ECO:0000256" key="4">
    <source>
        <dbReference type="ARBA" id="ARBA00023136"/>
    </source>
</evidence>
<dbReference type="InterPro" id="IPR059112">
    <property type="entry name" value="CysZ/EI24"/>
</dbReference>
<reference evidence="6" key="1">
    <citation type="journal article" date="2022" name="bioRxiv">
        <title>Genomics of Preaxostyla Flagellates Illuminates Evolutionary Transitions and the Path Towards Mitochondrial Loss.</title>
        <authorList>
            <person name="Novak L.V.F."/>
            <person name="Treitli S.C."/>
            <person name="Pyrih J."/>
            <person name="Halakuc P."/>
            <person name="Pipaliya S.V."/>
            <person name="Vacek V."/>
            <person name="Brzon O."/>
            <person name="Soukal P."/>
            <person name="Eme L."/>
            <person name="Dacks J.B."/>
            <person name="Karnkowska A."/>
            <person name="Elias M."/>
            <person name="Hampl V."/>
        </authorList>
    </citation>
    <scope>NUCLEOTIDE SEQUENCE</scope>
    <source>
        <strain evidence="6">RCP-MX</strain>
    </source>
</reference>
<dbReference type="PANTHER" id="PTHR21389:SF0">
    <property type="entry name" value="ETOPOSIDE-INDUCED PROTEIN 2.4 HOMOLOG"/>
    <property type="match status" value="1"/>
</dbReference>
<evidence type="ECO:0000313" key="6">
    <source>
        <dbReference type="EMBL" id="KAJ4460098.1"/>
    </source>
</evidence>
<sequence>MNQAAEAFRGVTVGIKNALAYQGFLRVFSSPKIRKLLINAALSSCALGLVACFLNFYYRPWLVHVALWFGSENKTAWGALVRLFFALFTFGTAVLPWQVATFQIAGMFCRKITNQIVDPDSPPTPSEKKPFPRDPIEIILMALNVAIGMIPIITVILELSIIHAIPYVGMPLEIISRSLYYSYTIWSFKWAVVERNRPGTSVAEKMTYLERNWPYYVGYSLPLVLLTTFLPAPYVGTWTYGLVLPIWVILTHYVRVIPTPSSDVDEQQKSRETFGQTPFPMPLFTLPVKLQNRATAAYRAALIERKDL</sequence>
<evidence type="ECO:0000256" key="2">
    <source>
        <dbReference type="ARBA" id="ARBA00022692"/>
    </source>
</evidence>
<feature type="transmembrane region" description="Helical" evidence="5">
    <location>
        <begin position="238"/>
        <end position="257"/>
    </location>
</feature>
<dbReference type="Proteomes" id="UP001141327">
    <property type="component" value="Unassembled WGS sequence"/>
</dbReference>
<dbReference type="Pfam" id="PF07264">
    <property type="entry name" value="EI24"/>
    <property type="match status" value="1"/>
</dbReference>
<keyword evidence="7" id="KW-1185">Reference proteome</keyword>
<feature type="transmembrane region" description="Helical" evidence="5">
    <location>
        <begin position="36"/>
        <end position="57"/>
    </location>
</feature>
<dbReference type="EMBL" id="JAPMOS010000015">
    <property type="protein sequence ID" value="KAJ4460098.1"/>
    <property type="molecule type" value="Genomic_DNA"/>
</dbReference>
<comment type="caution">
    <text evidence="6">The sequence shown here is derived from an EMBL/GenBank/DDBJ whole genome shotgun (WGS) entry which is preliminary data.</text>
</comment>
<gene>
    <name evidence="6" type="ORF">PAPYR_3829</name>
</gene>
<proteinExistence type="predicted"/>
<keyword evidence="4 5" id="KW-0472">Membrane</keyword>
<dbReference type="PANTHER" id="PTHR21389">
    <property type="entry name" value="P53 INDUCED PROTEIN"/>
    <property type="match status" value="1"/>
</dbReference>